<feature type="transmembrane region" description="Helical" evidence="1">
    <location>
        <begin position="36"/>
        <end position="57"/>
    </location>
</feature>
<evidence type="ECO:0000256" key="2">
    <source>
        <dbReference type="SAM" id="SignalP"/>
    </source>
</evidence>
<accession>A0ABD0US83</accession>
<proteinExistence type="predicted"/>
<evidence type="ECO:0000256" key="1">
    <source>
        <dbReference type="SAM" id="Phobius"/>
    </source>
</evidence>
<protein>
    <recommendedName>
        <fullName evidence="5">NADH dehydrogenase subunit 6</fullName>
    </recommendedName>
</protein>
<evidence type="ECO:0000313" key="3">
    <source>
        <dbReference type="EMBL" id="KAL0915410.1"/>
    </source>
</evidence>
<keyword evidence="1" id="KW-0812">Transmembrane</keyword>
<organism evidence="3 4">
    <name type="scientific">Dendrobium thyrsiflorum</name>
    <name type="common">Pinecone-like raceme dendrobium</name>
    <name type="synonym">Orchid</name>
    <dbReference type="NCBI Taxonomy" id="117978"/>
    <lineage>
        <taxon>Eukaryota</taxon>
        <taxon>Viridiplantae</taxon>
        <taxon>Streptophyta</taxon>
        <taxon>Embryophyta</taxon>
        <taxon>Tracheophyta</taxon>
        <taxon>Spermatophyta</taxon>
        <taxon>Magnoliopsida</taxon>
        <taxon>Liliopsida</taxon>
        <taxon>Asparagales</taxon>
        <taxon>Orchidaceae</taxon>
        <taxon>Epidendroideae</taxon>
        <taxon>Malaxideae</taxon>
        <taxon>Dendrobiinae</taxon>
        <taxon>Dendrobium</taxon>
    </lineage>
</organism>
<feature type="signal peptide" evidence="2">
    <location>
        <begin position="1"/>
        <end position="26"/>
    </location>
</feature>
<reference evidence="3 4" key="1">
    <citation type="journal article" date="2024" name="Plant Biotechnol. J.">
        <title>Dendrobium thyrsiflorum genome and its molecular insights into genes involved in important horticultural traits.</title>
        <authorList>
            <person name="Chen B."/>
            <person name="Wang J.Y."/>
            <person name="Zheng P.J."/>
            <person name="Li K.L."/>
            <person name="Liang Y.M."/>
            <person name="Chen X.F."/>
            <person name="Zhang C."/>
            <person name="Zhao X."/>
            <person name="He X."/>
            <person name="Zhang G.Q."/>
            <person name="Liu Z.J."/>
            <person name="Xu Q."/>
        </authorList>
    </citation>
    <scope>NUCLEOTIDE SEQUENCE [LARGE SCALE GENOMIC DNA]</scope>
    <source>
        <strain evidence="3">GZMU011</strain>
    </source>
</reference>
<keyword evidence="1" id="KW-0472">Membrane</keyword>
<dbReference type="AlphaFoldDB" id="A0ABD0US83"/>
<dbReference type="EMBL" id="JANQDX010000012">
    <property type="protein sequence ID" value="KAL0915410.1"/>
    <property type="molecule type" value="Genomic_DNA"/>
</dbReference>
<keyword evidence="4" id="KW-1185">Reference proteome</keyword>
<gene>
    <name evidence="3" type="ORF">M5K25_015822</name>
</gene>
<name>A0ABD0US83_DENTH</name>
<comment type="caution">
    <text evidence="3">The sequence shown here is derived from an EMBL/GenBank/DDBJ whole genome shotgun (WGS) entry which is preliminary data.</text>
</comment>
<feature type="chain" id="PRO_5044895206" description="NADH dehydrogenase subunit 6" evidence="2">
    <location>
        <begin position="27"/>
        <end position="105"/>
    </location>
</feature>
<evidence type="ECO:0000313" key="4">
    <source>
        <dbReference type="Proteomes" id="UP001552299"/>
    </source>
</evidence>
<sequence length="105" mass="11457">MWLFLYFWVAICLMLGCCLLASPVLCFPGCVLWAAACWPLPCSVSLAVSAGLLPVGLSRALFPWLCPLGCCLLASPVLYFLCVGVGFISALISFSKHSFWLLFFL</sequence>
<keyword evidence="2" id="KW-0732">Signal</keyword>
<dbReference type="Proteomes" id="UP001552299">
    <property type="component" value="Unassembled WGS sequence"/>
</dbReference>
<feature type="transmembrane region" description="Helical" evidence="1">
    <location>
        <begin position="64"/>
        <end position="92"/>
    </location>
</feature>
<evidence type="ECO:0008006" key="5">
    <source>
        <dbReference type="Google" id="ProtNLM"/>
    </source>
</evidence>
<keyword evidence="1" id="KW-1133">Transmembrane helix</keyword>